<evidence type="ECO:0000256" key="1">
    <source>
        <dbReference type="ARBA" id="ARBA00004651"/>
    </source>
</evidence>
<keyword evidence="3 6" id="KW-0812">Transmembrane</keyword>
<evidence type="ECO:0000313" key="7">
    <source>
        <dbReference type="EMBL" id="CAG5008628.1"/>
    </source>
</evidence>
<proteinExistence type="predicted"/>
<organism evidence="7 8">
    <name type="scientific">Dyadobacter helix</name>
    <dbReference type="NCBI Taxonomy" id="2822344"/>
    <lineage>
        <taxon>Bacteria</taxon>
        <taxon>Pseudomonadati</taxon>
        <taxon>Bacteroidota</taxon>
        <taxon>Cytophagia</taxon>
        <taxon>Cytophagales</taxon>
        <taxon>Spirosomataceae</taxon>
        <taxon>Dyadobacter</taxon>
    </lineage>
</organism>
<evidence type="ECO:0000313" key="8">
    <source>
        <dbReference type="Proteomes" id="UP000680038"/>
    </source>
</evidence>
<comment type="subcellular location">
    <subcellularLocation>
        <location evidence="1">Cell membrane</location>
        <topology evidence="1">Multi-pass membrane protein</topology>
    </subcellularLocation>
</comment>
<dbReference type="Pfam" id="PF03626">
    <property type="entry name" value="COX4_pro"/>
    <property type="match status" value="1"/>
</dbReference>
<evidence type="ECO:0000256" key="2">
    <source>
        <dbReference type="ARBA" id="ARBA00022475"/>
    </source>
</evidence>
<keyword evidence="5 6" id="KW-0472">Membrane</keyword>
<dbReference type="Proteomes" id="UP000680038">
    <property type="component" value="Unassembled WGS sequence"/>
</dbReference>
<sequence>MSDAHHIHHHDDPNAGAEQRKAIWKTFWILLGITALEFLIAFTLHHGVLKVGIFIVMTIVKAFYIVGEFMHLKHETKGLIWSILIPIIFVAWLILALLLEGQAIFDAIFG</sequence>
<keyword evidence="8" id="KW-1185">Reference proteome</keyword>
<evidence type="ECO:0000256" key="4">
    <source>
        <dbReference type="ARBA" id="ARBA00022989"/>
    </source>
</evidence>
<accession>A0A916JIZ4</accession>
<dbReference type="GO" id="GO:0005886">
    <property type="term" value="C:plasma membrane"/>
    <property type="evidence" value="ECO:0007669"/>
    <property type="project" value="UniProtKB-SubCell"/>
</dbReference>
<reference evidence="7" key="1">
    <citation type="submission" date="2021-04" db="EMBL/GenBank/DDBJ databases">
        <authorList>
            <person name="Rodrigo-Torres L."/>
            <person name="Arahal R. D."/>
            <person name="Lucena T."/>
        </authorList>
    </citation>
    <scope>NUCLEOTIDE SEQUENCE</scope>
    <source>
        <strain evidence="7">CECT 9275</strain>
    </source>
</reference>
<dbReference type="InterPro" id="IPR005171">
    <property type="entry name" value="Cyt_c_oxidase_su4_prok"/>
</dbReference>
<protein>
    <submittedName>
        <fullName evidence="7">Uncharacterized protein</fullName>
    </submittedName>
</protein>
<comment type="caution">
    <text evidence="7">The sequence shown here is derived from an EMBL/GenBank/DDBJ whole genome shotgun (WGS) entry which is preliminary data.</text>
</comment>
<dbReference type="EMBL" id="CAJRAF010000002">
    <property type="protein sequence ID" value="CAG5008628.1"/>
    <property type="molecule type" value="Genomic_DNA"/>
</dbReference>
<dbReference type="AlphaFoldDB" id="A0A916JIZ4"/>
<evidence type="ECO:0000256" key="3">
    <source>
        <dbReference type="ARBA" id="ARBA00022692"/>
    </source>
</evidence>
<feature type="transmembrane region" description="Helical" evidence="6">
    <location>
        <begin position="51"/>
        <end position="67"/>
    </location>
</feature>
<evidence type="ECO:0000256" key="5">
    <source>
        <dbReference type="ARBA" id="ARBA00023136"/>
    </source>
</evidence>
<keyword evidence="2" id="KW-1003">Cell membrane</keyword>
<name>A0A916JIZ4_9BACT</name>
<dbReference type="RefSeq" id="WP_215240708.1">
    <property type="nucleotide sequence ID" value="NZ_CAJRAF010000002.1"/>
</dbReference>
<feature type="transmembrane region" description="Helical" evidence="6">
    <location>
        <begin position="79"/>
        <end position="99"/>
    </location>
</feature>
<keyword evidence="4 6" id="KW-1133">Transmembrane helix</keyword>
<evidence type="ECO:0000256" key="6">
    <source>
        <dbReference type="SAM" id="Phobius"/>
    </source>
</evidence>
<gene>
    <name evidence="7" type="ORF">DYBT9275_04321</name>
</gene>
<feature type="transmembrane region" description="Helical" evidence="6">
    <location>
        <begin position="27"/>
        <end position="45"/>
    </location>
</feature>